<reference evidence="1" key="1">
    <citation type="submission" date="2012-09" db="EMBL/GenBank/DDBJ databases">
        <authorList>
            <person name="Martin A.A."/>
        </authorList>
    </citation>
    <scope>NUCLEOTIDE SEQUENCE</scope>
</reference>
<dbReference type="AlphaFoldDB" id="A0A0K0CYB9"/>
<keyword evidence="1" id="KW-1185">Reference proteome</keyword>
<name>A0A0K0CYB9_ANGCA</name>
<evidence type="ECO:0000313" key="2">
    <source>
        <dbReference type="WBParaSite" id="ACAC_0000262701-mRNA-1"/>
    </source>
</evidence>
<organism evidence="1 2">
    <name type="scientific">Angiostrongylus cantonensis</name>
    <name type="common">Rat lungworm</name>
    <dbReference type="NCBI Taxonomy" id="6313"/>
    <lineage>
        <taxon>Eukaryota</taxon>
        <taxon>Metazoa</taxon>
        <taxon>Ecdysozoa</taxon>
        <taxon>Nematoda</taxon>
        <taxon>Chromadorea</taxon>
        <taxon>Rhabditida</taxon>
        <taxon>Rhabditina</taxon>
        <taxon>Rhabditomorpha</taxon>
        <taxon>Strongyloidea</taxon>
        <taxon>Metastrongylidae</taxon>
        <taxon>Angiostrongylus</taxon>
    </lineage>
</organism>
<sequence length="184" mass="20781">MSIEHACRAVGLPSLDDEDTDPTFVIPPLVKEIATERKLAVLRHVFVCGLLKDDDLEGFPLSTVSRLRELTKSLDYSHHSIDPRFHNCSLNEGIDVIQRFVVTTVCEWFIAFIGNFSVETGSAEFLSRTVSKYEESNVDIGLKNVQLISKIVDAIMRTLNDTSELDDERTVFSLYKCHIVIEFA</sequence>
<accession>A0A0K0CYB9</accession>
<proteinExistence type="predicted"/>
<reference evidence="2" key="2">
    <citation type="submission" date="2017-02" db="UniProtKB">
        <authorList>
            <consortium name="WormBaseParasite"/>
        </authorList>
    </citation>
    <scope>IDENTIFICATION</scope>
</reference>
<dbReference type="WBParaSite" id="ACAC_0000262701-mRNA-1">
    <property type="protein sequence ID" value="ACAC_0000262701-mRNA-1"/>
    <property type="gene ID" value="ACAC_0000262701"/>
</dbReference>
<protein>
    <submittedName>
        <fullName evidence="2">MOR2-PAG1_N domain-containing protein</fullName>
    </submittedName>
</protein>
<evidence type="ECO:0000313" key="1">
    <source>
        <dbReference type="Proteomes" id="UP000035642"/>
    </source>
</evidence>
<dbReference type="Proteomes" id="UP000035642">
    <property type="component" value="Unassembled WGS sequence"/>
</dbReference>